<comment type="caution">
    <text evidence="1">The sequence shown here is derived from an EMBL/GenBank/DDBJ whole genome shotgun (WGS) entry which is preliminary data.</text>
</comment>
<dbReference type="AlphaFoldDB" id="A0A2P5BWK0"/>
<dbReference type="Proteomes" id="UP000237105">
    <property type="component" value="Unassembled WGS sequence"/>
</dbReference>
<evidence type="ECO:0000313" key="1">
    <source>
        <dbReference type="EMBL" id="PON53184.1"/>
    </source>
</evidence>
<gene>
    <name evidence="1" type="ORF">PanWU01x14_204150</name>
</gene>
<dbReference type="EMBL" id="JXTB01000210">
    <property type="protein sequence ID" value="PON53184.1"/>
    <property type="molecule type" value="Genomic_DNA"/>
</dbReference>
<sequence length="105" mass="11973">MKGLGEFLFSSVRKSIYIFIPQNGVQMNEKLLLKSAPLKWKMKAKISESHVGGKCLVQVVYKEPCFVMVVRITTTDALSGERRGVQIFELGPEFVWARVCLHLWT</sequence>
<proteinExistence type="predicted"/>
<organism evidence="1 2">
    <name type="scientific">Parasponia andersonii</name>
    <name type="common">Sponia andersonii</name>
    <dbReference type="NCBI Taxonomy" id="3476"/>
    <lineage>
        <taxon>Eukaryota</taxon>
        <taxon>Viridiplantae</taxon>
        <taxon>Streptophyta</taxon>
        <taxon>Embryophyta</taxon>
        <taxon>Tracheophyta</taxon>
        <taxon>Spermatophyta</taxon>
        <taxon>Magnoliopsida</taxon>
        <taxon>eudicotyledons</taxon>
        <taxon>Gunneridae</taxon>
        <taxon>Pentapetalae</taxon>
        <taxon>rosids</taxon>
        <taxon>fabids</taxon>
        <taxon>Rosales</taxon>
        <taxon>Cannabaceae</taxon>
        <taxon>Parasponia</taxon>
    </lineage>
</organism>
<reference evidence="2" key="1">
    <citation type="submission" date="2016-06" db="EMBL/GenBank/DDBJ databases">
        <title>Parallel loss of symbiosis genes in relatives of nitrogen-fixing non-legume Parasponia.</title>
        <authorList>
            <person name="Van Velzen R."/>
            <person name="Holmer R."/>
            <person name="Bu F."/>
            <person name="Rutten L."/>
            <person name="Van Zeijl A."/>
            <person name="Liu W."/>
            <person name="Santuari L."/>
            <person name="Cao Q."/>
            <person name="Sharma T."/>
            <person name="Shen D."/>
            <person name="Roswanjaya Y."/>
            <person name="Wardhani T."/>
            <person name="Kalhor M.S."/>
            <person name="Jansen J."/>
            <person name="Van den Hoogen J."/>
            <person name="Gungor B."/>
            <person name="Hartog M."/>
            <person name="Hontelez J."/>
            <person name="Verver J."/>
            <person name="Yang W.-C."/>
            <person name="Schijlen E."/>
            <person name="Repin R."/>
            <person name="Schilthuizen M."/>
            <person name="Schranz E."/>
            <person name="Heidstra R."/>
            <person name="Miyata K."/>
            <person name="Fedorova E."/>
            <person name="Kohlen W."/>
            <person name="Bisseling T."/>
            <person name="Smit S."/>
            <person name="Geurts R."/>
        </authorList>
    </citation>
    <scope>NUCLEOTIDE SEQUENCE [LARGE SCALE GENOMIC DNA]</scope>
    <source>
        <strain evidence="2">cv. WU1-14</strain>
    </source>
</reference>
<evidence type="ECO:0000313" key="2">
    <source>
        <dbReference type="Proteomes" id="UP000237105"/>
    </source>
</evidence>
<accession>A0A2P5BWK0</accession>
<name>A0A2P5BWK0_PARAD</name>
<protein>
    <submittedName>
        <fullName evidence="1">Uncharacterized protein</fullName>
    </submittedName>
</protein>
<keyword evidence="2" id="KW-1185">Reference proteome</keyword>